<proteinExistence type="predicted"/>
<dbReference type="Proteomes" id="UP000515158">
    <property type="component" value="Unplaced"/>
</dbReference>
<name>A0A6P8Z2B9_THRPL</name>
<dbReference type="AlphaFoldDB" id="A0A6P8Z2B9"/>
<dbReference type="GeneID" id="117644978"/>
<dbReference type="KEGG" id="tpal:117644978"/>
<accession>A0A6P8Z2B9</accession>
<evidence type="ECO:0000313" key="1">
    <source>
        <dbReference type="Proteomes" id="UP000515158"/>
    </source>
</evidence>
<organism evidence="2">
    <name type="scientific">Thrips palmi</name>
    <name type="common">Melon thrips</name>
    <dbReference type="NCBI Taxonomy" id="161013"/>
    <lineage>
        <taxon>Eukaryota</taxon>
        <taxon>Metazoa</taxon>
        <taxon>Ecdysozoa</taxon>
        <taxon>Arthropoda</taxon>
        <taxon>Hexapoda</taxon>
        <taxon>Insecta</taxon>
        <taxon>Pterygota</taxon>
        <taxon>Neoptera</taxon>
        <taxon>Paraneoptera</taxon>
        <taxon>Thysanoptera</taxon>
        <taxon>Terebrantia</taxon>
        <taxon>Thripoidea</taxon>
        <taxon>Thripidae</taxon>
        <taxon>Thrips</taxon>
    </lineage>
</organism>
<protein>
    <submittedName>
        <fullName evidence="2">Uncharacterized protein LOC117644978 isoform X1</fullName>
    </submittedName>
</protein>
<reference evidence="2" key="1">
    <citation type="submission" date="2025-08" db="UniProtKB">
        <authorList>
            <consortium name="RefSeq"/>
        </authorList>
    </citation>
    <scope>IDENTIFICATION</scope>
    <source>
        <tissue evidence="2">Total insect</tissue>
    </source>
</reference>
<dbReference type="OrthoDB" id="8217849at2759"/>
<keyword evidence="1" id="KW-1185">Reference proteome</keyword>
<dbReference type="InParanoid" id="A0A6P8Z2B9"/>
<evidence type="ECO:0000313" key="2">
    <source>
        <dbReference type="RefSeq" id="XP_034240732.1"/>
    </source>
</evidence>
<sequence>MSVTKLIQVRRMTNVWCHADPAWALDVLRSAAPTLEELDLNNPREEHLLAAYEMPVLRRMAVLCADGALDAQPPALPALPRGVLKWLRVLGLPRATLASLLRAHSASLETLWLYVGTPGAGPWPVGCDDLDALLGQCGLRVSRVVLGRWFASHSESACRAQVSAVRRVLPAATVQCDMCVWKVL</sequence>
<gene>
    <name evidence="2" type="primary">LOC117644978</name>
</gene>
<dbReference type="RefSeq" id="XP_034240732.1">
    <property type="nucleotide sequence ID" value="XM_034384841.1"/>
</dbReference>